<dbReference type="RefSeq" id="WP_054408804.1">
    <property type="nucleotide sequence ID" value="NZ_FOYA01000018.1"/>
</dbReference>
<proteinExistence type="inferred from homology"/>
<evidence type="ECO:0000313" key="6">
    <source>
        <dbReference type="Proteomes" id="UP000037755"/>
    </source>
</evidence>
<keyword evidence="1 5" id="KW-0808">Transferase</keyword>
<protein>
    <submittedName>
        <fullName evidence="5">GCN5 family acetyltransferase</fullName>
    </submittedName>
</protein>
<evidence type="ECO:0000256" key="1">
    <source>
        <dbReference type="ARBA" id="ARBA00022679"/>
    </source>
</evidence>
<gene>
    <name evidence="5" type="ORF">AM493_14775</name>
</gene>
<accession>A0A0M8MEG2</accession>
<dbReference type="AlphaFoldDB" id="A0A0M8MEG2"/>
<evidence type="ECO:0000256" key="3">
    <source>
        <dbReference type="ARBA" id="ARBA00038502"/>
    </source>
</evidence>
<dbReference type="GO" id="GO:0016747">
    <property type="term" value="F:acyltransferase activity, transferring groups other than amino-acyl groups"/>
    <property type="evidence" value="ECO:0007669"/>
    <property type="project" value="InterPro"/>
</dbReference>
<dbReference type="InterPro" id="IPR016181">
    <property type="entry name" value="Acyl_CoA_acyltransferase"/>
</dbReference>
<comment type="similarity">
    <text evidence="3">Belongs to the acetyltransferase family. RimJ subfamily.</text>
</comment>
<dbReference type="OrthoDB" id="883856at2"/>
<dbReference type="InterPro" id="IPR000182">
    <property type="entry name" value="GNAT_dom"/>
</dbReference>
<feature type="domain" description="N-acetyltransferase" evidence="4">
    <location>
        <begin position="15"/>
        <end position="172"/>
    </location>
</feature>
<reference evidence="5 6" key="1">
    <citation type="submission" date="2015-08" db="EMBL/GenBank/DDBJ databases">
        <title>Whole genome sequence of Flavobacterium akiainvivens IK-1T, from decaying Wikstroemia oahuensis, an endemic Hawaiian shrub.</title>
        <authorList>
            <person name="Wan X."/>
            <person name="Hou S."/>
            <person name="Saito J."/>
            <person name="Donachie S."/>
        </authorList>
    </citation>
    <scope>NUCLEOTIDE SEQUENCE [LARGE SCALE GENOMIC DNA]</scope>
    <source>
        <strain evidence="5 6">IK-1</strain>
    </source>
</reference>
<dbReference type="Gene3D" id="3.40.630.30">
    <property type="match status" value="1"/>
</dbReference>
<dbReference type="SUPFAM" id="SSF55729">
    <property type="entry name" value="Acyl-CoA N-acyltransferases (Nat)"/>
    <property type="match status" value="1"/>
</dbReference>
<dbReference type="Proteomes" id="UP000037755">
    <property type="component" value="Unassembled WGS sequence"/>
</dbReference>
<name>A0A0M8MEG2_9FLAO</name>
<comment type="caution">
    <text evidence="5">The sequence shown here is derived from an EMBL/GenBank/DDBJ whole genome shotgun (WGS) entry which is preliminary data.</text>
</comment>
<dbReference type="EMBL" id="LIYD01000005">
    <property type="protein sequence ID" value="KOS07164.1"/>
    <property type="molecule type" value="Genomic_DNA"/>
</dbReference>
<keyword evidence="2" id="KW-0012">Acyltransferase</keyword>
<dbReference type="PANTHER" id="PTHR43792:SF8">
    <property type="entry name" value="[RIBOSOMAL PROTEIN US5]-ALANINE N-ACETYLTRANSFERASE"/>
    <property type="match status" value="1"/>
</dbReference>
<dbReference type="InterPro" id="IPR051531">
    <property type="entry name" value="N-acetyltransferase"/>
</dbReference>
<dbReference type="PANTHER" id="PTHR43792">
    <property type="entry name" value="GNAT FAMILY, PUTATIVE (AFU_ORTHOLOGUE AFUA_3G00765)-RELATED-RELATED"/>
    <property type="match status" value="1"/>
</dbReference>
<evidence type="ECO:0000259" key="4">
    <source>
        <dbReference type="PROSITE" id="PS51186"/>
    </source>
</evidence>
<sequence>MKHWETVSIHNISAQEFHRLIERNREHIARTFPRTLEGCKDAAAVTAFINTARQKQQEGENYYFYLRDAIKGNLTGYIVVKNIEHHVLKCELAYFIDKNYQGQGIMTQTVAHVVDFCFNTLKMNKVYICTSLTNHASQKVALKNGFVQEGILKEEFKNSEGVLEDVMYFGLIKSEYGK</sequence>
<dbReference type="STRING" id="1202724.AM493_14775"/>
<dbReference type="PROSITE" id="PS51186">
    <property type="entry name" value="GNAT"/>
    <property type="match status" value="1"/>
</dbReference>
<evidence type="ECO:0000256" key="2">
    <source>
        <dbReference type="ARBA" id="ARBA00023315"/>
    </source>
</evidence>
<organism evidence="5 6">
    <name type="scientific">Flavobacterium akiainvivens</name>
    <dbReference type="NCBI Taxonomy" id="1202724"/>
    <lineage>
        <taxon>Bacteria</taxon>
        <taxon>Pseudomonadati</taxon>
        <taxon>Bacteroidota</taxon>
        <taxon>Flavobacteriia</taxon>
        <taxon>Flavobacteriales</taxon>
        <taxon>Flavobacteriaceae</taxon>
        <taxon>Flavobacterium</taxon>
    </lineage>
</organism>
<dbReference type="PATRIC" id="fig|1202724.3.peg.3067"/>
<dbReference type="Pfam" id="PF13302">
    <property type="entry name" value="Acetyltransf_3"/>
    <property type="match status" value="1"/>
</dbReference>
<keyword evidence="6" id="KW-1185">Reference proteome</keyword>
<evidence type="ECO:0000313" key="5">
    <source>
        <dbReference type="EMBL" id="KOS07164.1"/>
    </source>
</evidence>